<proteinExistence type="predicted"/>
<protein>
    <recommendedName>
        <fullName evidence="2">histidine kinase</fullName>
        <ecNumber evidence="2">2.7.13.3</ecNumber>
    </recommendedName>
</protein>
<dbReference type="RefSeq" id="WP_096576140.1">
    <property type="nucleotide sequence ID" value="NZ_CAWNJS010000001.1"/>
</dbReference>
<dbReference type="InterPro" id="IPR005467">
    <property type="entry name" value="His_kinase_dom"/>
</dbReference>
<dbReference type="Gene3D" id="1.10.287.130">
    <property type="match status" value="1"/>
</dbReference>
<dbReference type="PROSITE" id="PS50042">
    <property type="entry name" value="CNMP_BINDING_3"/>
    <property type="match status" value="1"/>
</dbReference>
<dbReference type="Gene3D" id="2.60.120.10">
    <property type="entry name" value="Jelly Rolls"/>
    <property type="match status" value="1"/>
</dbReference>
<gene>
    <name evidence="7" type="ORF">NIES37_25560</name>
</gene>
<evidence type="ECO:0000259" key="6">
    <source>
        <dbReference type="PROSITE" id="PS50109"/>
    </source>
</evidence>
<keyword evidence="8" id="KW-1185">Reference proteome</keyword>
<organism evidence="7 8">
    <name type="scientific">Tolypothrix tenuis PCC 7101</name>
    <dbReference type="NCBI Taxonomy" id="231146"/>
    <lineage>
        <taxon>Bacteria</taxon>
        <taxon>Bacillati</taxon>
        <taxon>Cyanobacteriota</taxon>
        <taxon>Cyanophyceae</taxon>
        <taxon>Nostocales</taxon>
        <taxon>Tolypothrichaceae</taxon>
        <taxon>Tolypothrix</taxon>
    </lineage>
</organism>
<dbReference type="EMBL" id="AP018248">
    <property type="protein sequence ID" value="BAY98604.1"/>
    <property type="molecule type" value="Genomic_DNA"/>
</dbReference>
<dbReference type="GO" id="GO:0004673">
    <property type="term" value="F:protein histidine kinase activity"/>
    <property type="evidence" value="ECO:0007669"/>
    <property type="project" value="UniProtKB-EC"/>
</dbReference>
<dbReference type="InterPro" id="IPR004358">
    <property type="entry name" value="Sig_transdc_His_kin-like_C"/>
</dbReference>
<dbReference type="Proteomes" id="UP000218785">
    <property type="component" value="Chromosome"/>
</dbReference>
<dbReference type="EC" id="2.7.13.3" evidence="2"/>
<keyword evidence="3 7" id="KW-0808">Transferase</keyword>
<dbReference type="KEGG" id="ttq:NIES37_25560"/>
<comment type="catalytic activity">
    <reaction evidence="1">
        <text>ATP + protein L-histidine = ADP + protein N-phospho-L-histidine.</text>
        <dbReference type="EC" id="2.7.13.3"/>
    </reaction>
</comment>
<dbReference type="SMART" id="SM00387">
    <property type="entry name" value="HATPase_c"/>
    <property type="match status" value="1"/>
</dbReference>
<dbReference type="SMART" id="SM00100">
    <property type="entry name" value="cNMP"/>
    <property type="match status" value="1"/>
</dbReference>
<name>A0A1Z4MYQ8_9CYAN</name>
<keyword evidence="3 7" id="KW-0418">Kinase</keyword>
<evidence type="ECO:0000256" key="2">
    <source>
        <dbReference type="ARBA" id="ARBA00012438"/>
    </source>
</evidence>
<dbReference type="Pfam" id="PF02518">
    <property type="entry name" value="HATPase_c"/>
    <property type="match status" value="1"/>
</dbReference>
<dbReference type="CDD" id="cd00038">
    <property type="entry name" value="CAP_ED"/>
    <property type="match status" value="1"/>
</dbReference>
<keyword evidence="4" id="KW-0902">Two-component regulatory system</keyword>
<evidence type="ECO:0000256" key="1">
    <source>
        <dbReference type="ARBA" id="ARBA00000085"/>
    </source>
</evidence>
<evidence type="ECO:0000313" key="7">
    <source>
        <dbReference type="EMBL" id="BAY98604.1"/>
    </source>
</evidence>
<dbReference type="PRINTS" id="PR00344">
    <property type="entry name" value="BCTRLSENSOR"/>
</dbReference>
<dbReference type="GO" id="GO:0000160">
    <property type="term" value="P:phosphorelay signal transduction system"/>
    <property type="evidence" value="ECO:0007669"/>
    <property type="project" value="UniProtKB-KW"/>
</dbReference>
<evidence type="ECO:0000256" key="3">
    <source>
        <dbReference type="ARBA" id="ARBA00022777"/>
    </source>
</evidence>
<dbReference type="InterPro" id="IPR018488">
    <property type="entry name" value="cNMP-bd_CS"/>
</dbReference>
<feature type="domain" description="Histidine kinase" evidence="6">
    <location>
        <begin position="296"/>
        <end position="463"/>
    </location>
</feature>
<dbReference type="PROSITE" id="PS00888">
    <property type="entry name" value="CNMP_BINDING_1"/>
    <property type="match status" value="1"/>
</dbReference>
<dbReference type="InterPro" id="IPR003594">
    <property type="entry name" value="HATPase_dom"/>
</dbReference>
<dbReference type="PANTHER" id="PTHR43065">
    <property type="entry name" value="SENSOR HISTIDINE KINASE"/>
    <property type="match status" value="1"/>
</dbReference>
<dbReference type="PROSITE" id="PS50109">
    <property type="entry name" value="HIS_KIN"/>
    <property type="match status" value="1"/>
</dbReference>
<evidence type="ECO:0000313" key="8">
    <source>
        <dbReference type="Proteomes" id="UP000218785"/>
    </source>
</evidence>
<accession>A0A1Z4MYQ8</accession>
<evidence type="ECO:0000256" key="4">
    <source>
        <dbReference type="ARBA" id="ARBA00023012"/>
    </source>
</evidence>
<dbReference type="InterPro" id="IPR014710">
    <property type="entry name" value="RmlC-like_jellyroll"/>
</dbReference>
<sequence length="463" mass="52046">MLCIEDLLTLELFKTLPRNRLDWICDRSQILNLSTDEILVSEGDPARGFFIMLSGRMGLTRRSDGMEMPIGQHEAPSFFGEIPILTGDPNPVTVRALTDCHLYQLSSEDFLTLLHECRNFEQVIFKTVAKRSRGLESFIRNREKMAALGTLAAGLAHELNNPAAALVRALRDITPALLELQRMNLVYGQHQVDAEHTAQWIKARDEGYETITHKRIDPMKLSDREDELLDWLEDYGVEDAWKLAGPLAEGGTAIATLEELTARWQDDQTKMGTMGLRWLALSFEVMSMISSGLRGAERIAELVQSMKSYSHLDQGARQLVDIHEGLEDTLRLFSYKIKNGVEIRRSYSPDIPKIWAYGSELNQVWTNLIDNAIDAMNEKGILEIVTTPYSDRIEVQITDSGSGIPQEIKSRIFEPFFTTKAVGKGSGLGLEVVRRIVEIRHQGSITVDSQPGKTQFTICLPIG</sequence>
<reference evidence="7 8" key="1">
    <citation type="submission" date="2017-06" db="EMBL/GenBank/DDBJ databases">
        <title>Genome sequencing of cyanobaciteial culture collection at National Institute for Environmental Studies (NIES).</title>
        <authorList>
            <person name="Hirose Y."/>
            <person name="Shimura Y."/>
            <person name="Fujisawa T."/>
            <person name="Nakamura Y."/>
            <person name="Kawachi M."/>
        </authorList>
    </citation>
    <scope>NUCLEOTIDE SEQUENCE [LARGE SCALE GENOMIC DNA]</scope>
    <source>
        <strain evidence="7 8">NIES-37</strain>
    </source>
</reference>
<dbReference type="SUPFAM" id="SSF51206">
    <property type="entry name" value="cAMP-binding domain-like"/>
    <property type="match status" value="1"/>
</dbReference>
<dbReference type="InterPro" id="IPR018490">
    <property type="entry name" value="cNMP-bd_dom_sf"/>
</dbReference>
<dbReference type="PANTHER" id="PTHR43065:SF48">
    <property type="entry name" value="HISTIDINE KINASE"/>
    <property type="match status" value="1"/>
</dbReference>
<dbReference type="InterPro" id="IPR036890">
    <property type="entry name" value="HATPase_C_sf"/>
</dbReference>
<evidence type="ECO:0000259" key="5">
    <source>
        <dbReference type="PROSITE" id="PS50042"/>
    </source>
</evidence>
<dbReference type="Gene3D" id="3.30.565.10">
    <property type="entry name" value="Histidine kinase-like ATPase, C-terminal domain"/>
    <property type="match status" value="1"/>
</dbReference>
<feature type="domain" description="Cyclic nucleotide-binding" evidence="5">
    <location>
        <begin position="12"/>
        <end position="131"/>
    </location>
</feature>
<dbReference type="SUPFAM" id="SSF55874">
    <property type="entry name" value="ATPase domain of HSP90 chaperone/DNA topoisomerase II/histidine kinase"/>
    <property type="match status" value="1"/>
</dbReference>
<dbReference type="Pfam" id="PF00027">
    <property type="entry name" value="cNMP_binding"/>
    <property type="match status" value="1"/>
</dbReference>
<dbReference type="AlphaFoldDB" id="A0A1Z4MYQ8"/>
<dbReference type="InterPro" id="IPR000595">
    <property type="entry name" value="cNMP-bd_dom"/>
</dbReference>